<dbReference type="EMBL" id="SNWN01000010">
    <property type="protein sequence ID" value="TDO20489.1"/>
    <property type="molecule type" value="Genomic_DNA"/>
</dbReference>
<dbReference type="GO" id="GO:0004252">
    <property type="term" value="F:serine-type endopeptidase activity"/>
    <property type="evidence" value="ECO:0007669"/>
    <property type="project" value="TreeGrafter"/>
</dbReference>
<dbReference type="SUPFAM" id="SSF53474">
    <property type="entry name" value="alpha/beta-Hydrolases"/>
    <property type="match status" value="1"/>
</dbReference>
<gene>
    <name evidence="3" type="ORF">EI74_0319</name>
</gene>
<dbReference type="RefSeq" id="WP_094254489.1">
    <property type="nucleotide sequence ID" value="NZ_NNCE01000002.1"/>
</dbReference>
<keyword evidence="3" id="KW-0645">Protease</keyword>
<organism evidence="3 4">
    <name type="scientific">Mycoplasma testudineum</name>
    <dbReference type="NCBI Taxonomy" id="244584"/>
    <lineage>
        <taxon>Bacteria</taxon>
        <taxon>Bacillati</taxon>
        <taxon>Mycoplasmatota</taxon>
        <taxon>Mollicutes</taxon>
        <taxon>Mycoplasmataceae</taxon>
        <taxon>Mycoplasma</taxon>
    </lineage>
</organism>
<dbReference type="InterPro" id="IPR001375">
    <property type="entry name" value="Peptidase_S9_cat"/>
</dbReference>
<dbReference type="SUPFAM" id="SSF82171">
    <property type="entry name" value="DPP6 N-terminal domain-like"/>
    <property type="match status" value="1"/>
</dbReference>
<keyword evidence="1" id="KW-0378">Hydrolase</keyword>
<dbReference type="Proteomes" id="UP000295518">
    <property type="component" value="Unassembled WGS sequence"/>
</dbReference>
<dbReference type="Gene3D" id="3.40.50.1820">
    <property type="entry name" value="alpha/beta hydrolase"/>
    <property type="match status" value="1"/>
</dbReference>
<comment type="caution">
    <text evidence="3">The sequence shown here is derived from an EMBL/GenBank/DDBJ whole genome shotgun (WGS) entry which is preliminary data.</text>
</comment>
<dbReference type="PANTHER" id="PTHR42776:SF27">
    <property type="entry name" value="DIPEPTIDYL PEPTIDASE FAMILY MEMBER 6"/>
    <property type="match status" value="1"/>
</dbReference>
<dbReference type="InterPro" id="IPR011042">
    <property type="entry name" value="6-blade_b-propeller_TolB-like"/>
</dbReference>
<sequence length="617" mass="71697">MKKIEIEEFFKTSDYYSYSLNPSATKLAYLKKINKRGNLFVKDLKNNEEIQLTNYKDRSISTYSWLDNETLFFLKDNGGDENHHLFTVDINKKNITDLTPWDGVKVAGVSAFKEEVFYENKKEFENVIEVMHNKRNKTYFDTYRYNVKTKEWTMIIQNDENIVDVLENSNYEILYRSIGVSGGTSIQKKVGSDFKEIKFVSSKDSLSLEHIYEDENKILALSNIGRDKIALVKYDLDLNENSAQLIYQDDLVDIDDVILERRKNYKLIAVTMDKEYLEIKWFDDEKKQEYEEVKSKIISEFGLTQNSYVFKISTDISRDFSIYSALSDNMLVQYFYFNKLNNEITRLNYKQTNLNPENLVEMKPISFIARDGLKIHGYLTMPKNQTKNVPFIINVHGGPWVRDSWGYDPEVQFFANRGYGVLQINYRISTGYGKEFFTKGWKQWGLSMQDDVTDATFWAIENGYAKKDAIAIYGGSYGGYAALMGIVKEPDLYAASVDIVGVSDLFALWDSFPPYWQTPGNIFEEALGNPHENVEYAKSVSPVYHVDKIKTPLMIVQGANDPRVPQEQSELIIDALKKRNVAVEYLLKNDEGHGFRNEENRFEMYAKVEKFLDKHLK</sequence>
<dbReference type="OrthoDB" id="108903at2"/>
<name>A0A4V3C326_9MOLU</name>
<reference evidence="3 4" key="1">
    <citation type="submission" date="2019-03" db="EMBL/GenBank/DDBJ databases">
        <title>Genomic Encyclopedia of Archaeal and Bacterial Type Strains, Phase II (KMG-II): from individual species to whole genera.</title>
        <authorList>
            <person name="Goeker M."/>
        </authorList>
    </citation>
    <scope>NUCLEOTIDE SEQUENCE [LARGE SCALE GENOMIC DNA]</scope>
    <source>
        <strain evidence="3 4">ATCC 700618</strain>
    </source>
</reference>
<dbReference type="Gene3D" id="2.120.10.30">
    <property type="entry name" value="TolB, C-terminal domain"/>
    <property type="match status" value="1"/>
</dbReference>
<keyword evidence="4" id="KW-1185">Reference proteome</keyword>
<accession>A0A4V3C326</accession>
<dbReference type="GO" id="GO:0004177">
    <property type="term" value="F:aminopeptidase activity"/>
    <property type="evidence" value="ECO:0007669"/>
    <property type="project" value="UniProtKB-KW"/>
</dbReference>
<evidence type="ECO:0000313" key="3">
    <source>
        <dbReference type="EMBL" id="TDO20489.1"/>
    </source>
</evidence>
<feature type="domain" description="Peptidase S9 prolyl oligopeptidase catalytic" evidence="2">
    <location>
        <begin position="405"/>
        <end position="617"/>
    </location>
</feature>
<evidence type="ECO:0000256" key="1">
    <source>
        <dbReference type="ARBA" id="ARBA00022801"/>
    </source>
</evidence>
<evidence type="ECO:0000313" key="4">
    <source>
        <dbReference type="Proteomes" id="UP000295518"/>
    </source>
</evidence>
<dbReference type="Pfam" id="PF00326">
    <property type="entry name" value="Peptidase_S9"/>
    <property type="match status" value="1"/>
</dbReference>
<keyword evidence="3" id="KW-0031">Aminopeptidase</keyword>
<dbReference type="InterPro" id="IPR029058">
    <property type="entry name" value="AB_hydrolase_fold"/>
</dbReference>
<dbReference type="PANTHER" id="PTHR42776">
    <property type="entry name" value="SERINE PEPTIDASE S9 FAMILY MEMBER"/>
    <property type="match status" value="1"/>
</dbReference>
<protein>
    <submittedName>
        <fullName evidence="3">Dipeptidyl aminopeptidase/acylaminoacyl peptidase</fullName>
    </submittedName>
</protein>
<evidence type="ECO:0000259" key="2">
    <source>
        <dbReference type="Pfam" id="PF00326"/>
    </source>
</evidence>
<dbReference type="AlphaFoldDB" id="A0A4V3C326"/>
<proteinExistence type="predicted"/>
<dbReference type="GO" id="GO:0006508">
    <property type="term" value="P:proteolysis"/>
    <property type="evidence" value="ECO:0007669"/>
    <property type="project" value="InterPro"/>
</dbReference>